<accession>A0A9Q0J3Y5</accession>
<evidence type="ECO:0000313" key="2">
    <source>
        <dbReference type="EMBL" id="KAJ4827147.1"/>
    </source>
</evidence>
<sequence length="359" mass="41423">MAATAPSWADLDRDLLHLIMRSPCLDPLDLMSCRKVCVSWRWVSKKVCANIHRSPVLHLMSCFFYPNLNINGFYPILLPRETRDQWHFKFMHSCRGWLLCSQGHRLELVNPFSLARINLPRCDFDKPGSNLVLSGSPSDPGCQILLLDLNHRRVRRLNRRRDGWTNVYSYMQRNFDDVIIYRGRFLTVDEDGSLKDLKCNRSSKPPVAYTHPKTRRRYLVESLSGDLLMVTRSVRWKRRPIAEEDFVVTMEFGVEKIVLSDWNDPHSTSSGSSTTPTVASFEEVTSLGDDEAIFLAFGDSRCIKVFGPTQPNCIYFADYSMLGYHHILESNDSGVFNMENKTIQNIPGDPFCRWFKPDI</sequence>
<gene>
    <name evidence="2" type="ORF">Tsubulata_018809</name>
</gene>
<feature type="domain" description="KIB1-4 beta-propeller" evidence="1">
    <location>
        <begin position="88"/>
        <end position="337"/>
    </location>
</feature>
<reference evidence="2" key="1">
    <citation type="submission" date="2022-02" db="EMBL/GenBank/DDBJ databases">
        <authorList>
            <person name="Henning P.M."/>
            <person name="McCubbin A.G."/>
            <person name="Shore J.S."/>
        </authorList>
    </citation>
    <scope>NUCLEOTIDE SEQUENCE</scope>
    <source>
        <strain evidence="2">F60SS</strain>
        <tissue evidence="2">Leaves</tissue>
    </source>
</reference>
<dbReference type="OrthoDB" id="850875at2759"/>
<reference evidence="2" key="2">
    <citation type="journal article" date="2023" name="Plants (Basel)">
        <title>Annotation of the Turnera subulata (Passifloraceae) Draft Genome Reveals the S-Locus Evolved after the Divergence of Turneroideae from Passifloroideae in a Stepwise Manner.</title>
        <authorList>
            <person name="Henning P.M."/>
            <person name="Roalson E.H."/>
            <person name="Mir W."/>
            <person name="McCubbin A.G."/>
            <person name="Shore J.S."/>
        </authorList>
    </citation>
    <scope>NUCLEOTIDE SEQUENCE</scope>
    <source>
        <strain evidence="2">F60SS</strain>
    </source>
</reference>
<dbReference type="EMBL" id="JAKUCV010006481">
    <property type="protein sequence ID" value="KAJ4827147.1"/>
    <property type="molecule type" value="Genomic_DNA"/>
</dbReference>
<keyword evidence="3" id="KW-1185">Reference proteome</keyword>
<proteinExistence type="predicted"/>
<dbReference type="Pfam" id="PF03478">
    <property type="entry name" value="Beta-prop_KIB1-4"/>
    <property type="match status" value="1"/>
</dbReference>
<dbReference type="Proteomes" id="UP001141552">
    <property type="component" value="Unassembled WGS sequence"/>
</dbReference>
<dbReference type="InterPro" id="IPR005174">
    <property type="entry name" value="KIB1-4_b-propeller"/>
</dbReference>
<name>A0A9Q0J3Y5_9ROSI</name>
<dbReference type="PANTHER" id="PTHR44259">
    <property type="entry name" value="OS07G0183000 PROTEIN-RELATED"/>
    <property type="match status" value="1"/>
</dbReference>
<organism evidence="2 3">
    <name type="scientific">Turnera subulata</name>
    <dbReference type="NCBI Taxonomy" id="218843"/>
    <lineage>
        <taxon>Eukaryota</taxon>
        <taxon>Viridiplantae</taxon>
        <taxon>Streptophyta</taxon>
        <taxon>Embryophyta</taxon>
        <taxon>Tracheophyta</taxon>
        <taxon>Spermatophyta</taxon>
        <taxon>Magnoliopsida</taxon>
        <taxon>eudicotyledons</taxon>
        <taxon>Gunneridae</taxon>
        <taxon>Pentapetalae</taxon>
        <taxon>rosids</taxon>
        <taxon>fabids</taxon>
        <taxon>Malpighiales</taxon>
        <taxon>Passifloraceae</taxon>
        <taxon>Turnera</taxon>
    </lineage>
</organism>
<evidence type="ECO:0000259" key="1">
    <source>
        <dbReference type="Pfam" id="PF03478"/>
    </source>
</evidence>
<dbReference type="AlphaFoldDB" id="A0A9Q0J3Y5"/>
<protein>
    <recommendedName>
        <fullName evidence="1">KIB1-4 beta-propeller domain-containing protein</fullName>
    </recommendedName>
</protein>
<dbReference type="InterPro" id="IPR050942">
    <property type="entry name" value="F-box_BR-signaling"/>
</dbReference>
<comment type="caution">
    <text evidence="2">The sequence shown here is derived from an EMBL/GenBank/DDBJ whole genome shotgun (WGS) entry which is preliminary data.</text>
</comment>
<evidence type="ECO:0000313" key="3">
    <source>
        <dbReference type="Proteomes" id="UP001141552"/>
    </source>
</evidence>